<sequence>MSKTGNNEVMKNMEFLVKELHKEWDRSGEIKTTVMIGVEEAPEVNETLRAKIASKQVELESTNAGFKEAMKMARENYVLIRVVRKIKTQEEKTNKKGMDLDFSVAFDKDEIKLFKELFDAKLK</sequence>
<organism evidence="1 2">
    <name type="scientific">Lachnotalea glycerini</name>
    <dbReference type="NCBI Taxonomy" id="1763509"/>
    <lineage>
        <taxon>Bacteria</taxon>
        <taxon>Bacillati</taxon>
        <taxon>Bacillota</taxon>
        <taxon>Clostridia</taxon>
        <taxon>Lachnospirales</taxon>
        <taxon>Lachnospiraceae</taxon>
        <taxon>Lachnotalea</taxon>
    </lineage>
</organism>
<dbReference type="RefSeq" id="WP_094377469.1">
    <property type="nucleotide sequence ID" value="NZ_NOKA02000047.1"/>
</dbReference>
<reference evidence="1 2" key="1">
    <citation type="journal article" date="2017" name="Genome Announc.">
        <title>Draft Genome Sequence of a Sporulating and Motile Strain of Lachnotalea glycerini Isolated from Water in Quebec City, Canada.</title>
        <authorList>
            <person name="Maheux A.F."/>
            <person name="Boudreau D.K."/>
            <person name="Berube E."/>
            <person name="Boissinot M."/>
            <person name="Raymond F."/>
            <person name="Brodeur S."/>
            <person name="Corbeil J."/>
            <person name="Isabel S."/>
            <person name="Omar R.F."/>
            <person name="Bergeron M.G."/>
        </authorList>
    </citation>
    <scope>NUCLEOTIDE SEQUENCE [LARGE SCALE GENOMIC DNA]</scope>
    <source>
        <strain evidence="1 2">CCRI-19302</strain>
    </source>
</reference>
<dbReference type="AlphaFoldDB" id="A0A371JBK3"/>
<protein>
    <submittedName>
        <fullName evidence="1">Uncharacterized protein</fullName>
    </submittedName>
</protein>
<dbReference type="EMBL" id="NOKA02000047">
    <property type="protein sequence ID" value="RDY30142.1"/>
    <property type="molecule type" value="Genomic_DNA"/>
</dbReference>
<accession>A0A371JBK3</accession>
<proteinExistence type="predicted"/>
<name>A0A371JBK3_9FIRM</name>
<evidence type="ECO:0000313" key="2">
    <source>
        <dbReference type="Proteomes" id="UP000216411"/>
    </source>
</evidence>
<comment type="caution">
    <text evidence="1">The sequence shown here is derived from an EMBL/GenBank/DDBJ whole genome shotgun (WGS) entry which is preliminary data.</text>
</comment>
<gene>
    <name evidence="1" type="ORF">CG710_016300</name>
</gene>
<evidence type="ECO:0000313" key="1">
    <source>
        <dbReference type="EMBL" id="RDY30142.1"/>
    </source>
</evidence>
<dbReference type="Proteomes" id="UP000216411">
    <property type="component" value="Unassembled WGS sequence"/>
</dbReference>
<dbReference type="OrthoDB" id="1766184at2"/>
<keyword evidence="2" id="KW-1185">Reference proteome</keyword>